<dbReference type="Proteomes" id="UP000279909">
    <property type="component" value="Unassembled WGS sequence"/>
</dbReference>
<evidence type="ECO:0000313" key="2">
    <source>
        <dbReference type="EMBL" id="RNC97583.1"/>
    </source>
</evidence>
<dbReference type="InterPro" id="IPR051158">
    <property type="entry name" value="Metallophosphoesterase_sf"/>
</dbReference>
<name>A0A3M8H5C5_9BACI</name>
<dbReference type="GO" id="GO:0016020">
    <property type="term" value="C:membrane"/>
    <property type="evidence" value="ECO:0007669"/>
    <property type="project" value="GOC"/>
</dbReference>
<accession>A0A3M8H5C5</accession>
<dbReference type="Pfam" id="PF00149">
    <property type="entry name" value="Metallophos"/>
    <property type="match status" value="1"/>
</dbReference>
<dbReference type="EMBL" id="RHLQ01000044">
    <property type="protein sequence ID" value="RNC97583.1"/>
    <property type="molecule type" value="Genomic_DNA"/>
</dbReference>
<dbReference type="SUPFAM" id="SSF56300">
    <property type="entry name" value="Metallo-dependent phosphatases"/>
    <property type="match status" value="1"/>
</dbReference>
<sequence length="254" mass="29320">MIFLFVLIMVIVVFLLFMYKQANENNVLHHEISLLGEPEQVSLFFISDVHLRKIHVPMIEQISKRFDAVIIGGDFADKRTPIERIYQNIELLQRLGPLYFVWGNNDREVGEETLRNIFKETGVHIIENDAIILPNMKNRCWISAIDDTSTENEDFDLAFEKCRGEENVIFISHNPEVFREVRHNFHTKLMLGGHFHGGQIRFGSIGMLPHGSFSIRDGVFTLISNGYGTTMVPFRLGAKPQCHIIDLHFHDTIK</sequence>
<dbReference type="PANTHER" id="PTHR31302:SF32">
    <property type="entry name" value="PHOSPHOESTERASE"/>
    <property type="match status" value="1"/>
</dbReference>
<protein>
    <submittedName>
        <fullName evidence="2">Serine/threonine protein phosphatase</fullName>
    </submittedName>
</protein>
<dbReference type="OrthoDB" id="9780884at2"/>
<dbReference type="InterPro" id="IPR029052">
    <property type="entry name" value="Metallo-depent_PP-like"/>
</dbReference>
<dbReference type="GO" id="GO:0008758">
    <property type="term" value="F:UDP-2,3-diacylglucosamine hydrolase activity"/>
    <property type="evidence" value="ECO:0007669"/>
    <property type="project" value="TreeGrafter"/>
</dbReference>
<dbReference type="InterPro" id="IPR004843">
    <property type="entry name" value="Calcineurin-like_PHP"/>
</dbReference>
<dbReference type="AlphaFoldDB" id="A0A3M8H5C5"/>
<evidence type="ECO:0000259" key="1">
    <source>
        <dbReference type="Pfam" id="PF00149"/>
    </source>
</evidence>
<evidence type="ECO:0000313" key="3">
    <source>
        <dbReference type="Proteomes" id="UP000279909"/>
    </source>
</evidence>
<comment type="caution">
    <text evidence="2">The sequence shown here is derived from an EMBL/GenBank/DDBJ whole genome shotgun (WGS) entry which is preliminary data.</text>
</comment>
<feature type="domain" description="Calcineurin-like phosphoesterase" evidence="1">
    <location>
        <begin position="44"/>
        <end position="196"/>
    </location>
</feature>
<reference evidence="2 3" key="1">
    <citation type="journal article" date="2014" name="Int. J. Syst. Evol. Microbiol.">
        <title>Lysinibacillus halotolerans sp. nov., isolated from saline-alkaline soil.</title>
        <authorList>
            <person name="Kong D."/>
            <person name="Wang Y."/>
            <person name="Zhao B."/>
            <person name="Li Y."/>
            <person name="Song J."/>
            <person name="Zhai Y."/>
            <person name="Zhang C."/>
            <person name="Wang H."/>
            <person name="Chen X."/>
            <person name="Zhao B."/>
            <person name="Ruan Z."/>
        </authorList>
    </citation>
    <scope>NUCLEOTIDE SEQUENCE [LARGE SCALE GENOMIC DNA]</scope>
    <source>
        <strain evidence="2 3">MCCC 1A12703</strain>
    </source>
</reference>
<dbReference type="PANTHER" id="PTHR31302">
    <property type="entry name" value="TRANSMEMBRANE PROTEIN WITH METALLOPHOSPHOESTERASE DOMAIN-RELATED"/>
    <property type="match status" value="1"/>
</dbReference>
<dbReference type="GO" id="GO:0009245">
    <property type="term" value="P:lipid A biosynthetic process"/>
    <property type="evidence" value="ECO:0007669"/>
    <property type="project" value="TreeGrafter"/>
</dbReference>
<gene>
    <name evidence="2" type="ORF">EC501_14625</name>
</gene>
<proteinExistence type="predicted"/>
<keyword evidence="3" id="KW-1185">Reference proteome</keyword>
<dbReference type="Gene3D" id="3.60.21.10">
    <property type="match status" value="1"/>
</dbReference>
<organism evidence="2 3">
    <name type="scientific">Lysinibacillus halotolerans</name>
    <dbReference type="NCBI Taxonomy" id="1368476"/>
    <lineage>
        <taxon>Bacteria</taxon>
        <taxon>Bacillati</taxon>
        <taxon>Bacillota</taxon>
        <taxon>Bacilli</taxon>
        <taxon>Bacillales</taxon>
        <taxon>Bacillaceae</taxon>
        <taxon>Lysinibacillus</taxon>
    </lineage>
</organism>